<sequence length="261" mass="27861">MEGAGMDKVRVAVVDDHPLFRQGVVHVLTCAGMDVVGEGASAADAIALAQGRLPAVTTLESITPDVIMLDANIPGGCVAALRAIGDPRLVARVLVLTMTGDEEQLRQVLAIGARGYVLKGVGGHELIAAVRAIACGDGYISPTLAASMMARTGAMAAVRSSRPDPLADLTHRESQVFTLVAQGLQNKEIGRRLDLAEKTVKHYLTKIFEKLQVRNRVEAALLAKVMADSTSFALQPERHRQLVDDRAGRVSNLTQRLMAVR</sequence>
<accession>A0A9P1NSG2</accession>
<organism evidence="6 7">
    <name type="scientific">Azospirillum baldaniorum</name>
    <dbReference type="NCBI Taxonomy" id="1064539"/>
    <lineage>
        <taxon>Bacteria</taxon>
        <taxon>Pseudomonadati</taxon>
        <taxon>Pseudomonadota</taxon>
        <taxon>Alphaproteobacteria</taxon>
        <taxon>Rhodospirillales</taxon>
        <taxon>Azospirillaceae</taxon>
        <taxon>Azospirillum</taxon>
    </lineage>
</organism>
<dbReference type="GO" id="GO:0003677">
    <property type="term" value="F:DNA binding"/>
    <property type="evidence" value="ECO:0007669"/>
    <property type="project" value="UniProtKB-KW"/>
</dbReference>
<dbReference type="SMART" id="SM00421">
    <property type="entry name" value="HTH_LUXR"/>
    <property type="match status" value="1"/>
</dbReference>
<keyword evidence="6" id="KW-0614">Plasmid</keyword>
<dbReference type="InterPro" id="IPR039420">
    <property type="entry name" value="WalR-like"/>
</dbReference>
<dbReference type="Pfam" id="PF00072">
    <property type="entry name" value="Response_reg"/>
    <property type="match status" value="1"/>
</dbReference>
<dbReference type="PANTHER" id="PTHR43214:SF42">
    <property type="entry name" value="TRANSCRIPTIONAL REGULATORY PROTEIN DESR"/>
    <property type="match status" value="1"/>
</dbReference>
<name>A0A9P1NSG2_9PROT</name>
<dbReference type="Pfam" id="PF00196">
    <property type="entry name" value="GerE"/>
    <property type="match status" value="1"/>
</dbReference>
<protein>
    <submittedName>
        <fullName evidence="6">Two-component response regulator</fullName>
    </submittedName>
</protein>
<evidence type="ECO:0000313" key="6">
    <source>
        <dbReference type="EMBL" id="CCD03852.1"/>
    </source>
</evidence>
<dbReference type="SMART" id="SM00448">
    <property type="entry name" value="REC"/>
    <property type="match status" value="1"/>
</dbReference>
<feature type="domain" description="Response regulatory" evidence="5">
    <location>
        <begin position="10"/>
        <end position="134"/>
    </location>
</feature>
<dbReference type="Gene3D" id="3.40.50.2300">
    <property type="match status" value="1"/>
</dbReference>
<keyword evidence="2" id="KW-0238">DNA-binding</keyword>
<dbReference type="PRINTS" id="PR00038">
    <property type="entry name" value="HTHLUXR"/>
</dbReference>
<dbReference type="GO" id="GO:0000160">
    <property type="term" value="P:phosphorelay signal transduction system"/>
    <property type="evidence" value="ECO:0007669"/>
    <property type="project" value="InterPro"/>
</dbReference>
<gene>
    <name evidence="6" type="ORF">AZOBR_p50079</name>
</gene>
<feature type="domain" description="HTH luxR-type" evidence="4">
    <location>
        <begin position="162"/>
        <end position="227"/>
    </location>
</feature>
<evidence type="ECO:0000313" key="7">
    <source>
        <dbReference type="Proteomes" id="UP000007319"/>
    </source>
</evidence>
<keyword evidence="7" id="KW-1185">Reference proteome</keyword>
<dbReference type="EMBL" id="HE577332">
    <property type="protein sequence ID" value="CCD03852.1"/>
    <property type="molecule type" value="Genomic_DNA"/>
</dbReference>
<evidence type="ECO:0000259" key="4">
    <source>
        <dbReference type="PROSITE" id="PS50043"/>
    </source>
</evidence>
<keyword evidence="1 3" id="KW-0597">Phosphoprotein</keyword>
<dbReference type="InterPro" id="IPR001789">
    <property type="entry name" value="Sig_transdc_resp-reg_receiver"/>
</dbReference>
<dbReference type="InterPro" id="IPR000792">
    <property type="entry name" value="Tscrpt_reg_LuxR_C"/>
</dbReference>
<dbReference type="PANTHER" id="PTHR43214">
    <property type="entry name" value="TWO-COMPONENT RESPONSE REGULATOR"/>
    <property type="match status" value="1"/>
</dbReference>
<evidence type="ECO:0000256" key="3">
    <source>
        <dbReference type="PROSITE-ProRule" id="PRU00169"/>
    </source>
</evidence>
<evidence type="ECO:0000259" key="5">
    <source>
        <dbReference type="PROSITE" id="PS50110"/>
    </source>
</evidence>
<dbReference type="InterPro" id="IPR058245">
    <property type="entry name" value="NreC/VraR/RcsB-like_REC"/>
</dbReference>
<dbReference type="SUPFAM" id="SSF52172">
    <property type="entry name" value="CheY-like"/>
    <property type="match status" value="1"/>
</dbReference>
<dbReference type="InterPro" id="IPR016032">
    <property type="entry name" value="Sig_transdc_resp-reg_C-effctor"/>
</dbReference>
<dbReference type="SUPFAM" id="SSF46894">
    <property type="entry name" value="C-terminal effector domain of the bipartite response regulators"/>
    <property type="match status" value="1"/>
</dbReference>
<dbReference type="PROSITE" id="PS50043">
    <property type="entry name" value="HTH_LUXR_2"/>
    <property type="match status" value="1"/>
</dbReference>
<feature type="modified residue" description="4-aspartylphosphate" evidence="3">
    <location>
        <position position="70"/>
    </location>
</feature>
<dbReference type="AlphaFoldDB" id="A0A9P1NSG2"/>
<geneLocation type="plasmid" evidence="6 7">
    <name>AZOBR_p5</name>
</geneLocation>
<dbReference type="GO" id="GO:0006355">
    <property type="term" value="P:regulation of DNA-templated transcription"/>
    <property type="evidence" value="ECO:0007669"/>
    <property type="project" value="InterPro"/>
</dbReference>
<evidence type="ECO:0000256" key="2">
    <source>
        <dbReference type="ARBA" id="ARBA00023125"/>
    </source>
</evidence>
<dbReference type="InterPro" id="IPR011006">
    <property type="entry name" value="CheY-like_superfamily"/>
</dbReference>
<proteinExistence type="predicted"/>
<dbReference type="PROSITE" id="PS50110">
    <property type="entry name" value="RESPONSE_REGULATORY"/>
    <property type="match status" value="1"/>
</dbReference>
<dbReference type="CDD" id="cd06170">
    <property type="entry name" value="LuxR_C_like"/>
    <property type="match status" value="1"/>
</dbReference>
<reference evidence="6 7" key="1">
    <citation type="journal article" date="2011" name="PLoS Genet.">
        <title>Azospirillum genomes reveal transition of bacteria from aquatic to terrestrial environments.</title>
        <authorList>
            <person name="Wisniewski-Dye F."/>
            <person name="Borziak K."/>
            <person name="Khalsa-Moyers G."/>
            <person name="Alexandre G."/>
            <person name="Sukharnikov L.O."/>
            <person name="Wuichet K."/>
            <person name="Hurst G.B."/>
            <person name="McDonald W.H."/>
            <person name="Robertson J.S."/>
            <person name="Barbe V."/>
            <person name="Calteau A."/>
            <person name="Rouy Z."/>
            <person name="Mangenot S."/>
            <person name="Prigent-Combaret C."/>
            <person name="Normand P."/>
            <person name="Boyer M."/>
            <person name="Siguier P."/>
            <person name="Dessaux Y."/>
            <person name="Elmerich C."/>
            <person name="Condemine G."/>
            <person name="Krishnen G."/>
            <person name="Kennedy I."/>
            <person name="Paterson A.H."/>
            <person name="Gonzalez V."/>
            <person name="Mavingui P."/>
            <person name="Zhulin I.B."/>
        </authorList>
    </citation>
    <scope>NUCLEOTIDE SEQUENCE [LARGE SCALE GENOMIC DNA]</scope>
    <source>
        <strain evidence="6 7">Sp245</strain>
    </source>
</reference>
<evidence type="ECO:0000256" key="1">
    <source>
        <dbReference type="ARBA" id="ARBA00022553"/>
    </source>
</evidence>
<dbReference type="CDD" id="cd17535">
    <property type="entry name" value="REC_NarL-like"/>
    <property type="match status" value="1"/>
</dbReference>
<dbReference type="Proteomes" id="UP000007319">
    <property type="component" value="Plasmid AZOBR_p5"/>
</dbReference>
<dbReference type="KEGG" id="abs:AZOBR_p50079"/>